<dbReference type="InterPro" id="IPR036291">
    <property type="entry name" value="NAD(P)-bd_dom_sf"/>
</dbReference>
<evidence type="ECO:0000313" key="3">
    <source>
        <dbReference type="EMBL" id="RIH66049.1"/>
    </source>
</evidence>
<dbReference type="Pfam" id="PF00596">
    <property type="entry name" value="Aldolase_II"/>
    <property type="match status" value="1"/>
</dbReference>
<dbReference type="AlphaFoldDB" id="A0A399D342"/>
<feature type="domain" description="Class II aldolase/adducin N-terminal" evidence="2">
    <location>
        <begin position="6"/>
        <end position="208"/>
    </location>
</feature>
<evidence type="ECO:0000256" key="1">
    <source>
        <dbReference type="ARBA" id="ARBA00006484"/>
    </source>
</evidence>
<dbReference type="Proteomes" id="UP000266441">
    <property type="component" value="Unassembled WGS sequence"/>
</dbReference>
<dbReference type="Pfam" id="PF00106">
    <property type="entry name" value="adh_short"/>
    <property type="match status" value="1"/>
</dbReference>
<evidence type="ECO:0000313" key="4">
    <source>
        <dbReference type="Proteomes" id="UP000266441"/>
    </source>
</evidence>
<keyword evidence="4" id="KW-1185">Reference proteome</keyword>
<dbReference type="InterPro" id="IPR036409">
    <property type="entry name" value="Aldolase_II/adducin_N_sf"/>
</dbReference>
<reference evidence="3 4" key="1">
    <citation type="journal article" date="2015" name="Int. J. Syst. Evol. Microbiol.">
        <title>Mariniphaga sediminis sp. nov., isolated from coastal sediment.</title>
        <authorList>
            <person name="Wang F.Q."/>
            <person name="Shen Q.Y."/>
            <person name="Chen G.J."/>
            <person name="Du Z.J."/>
        </authorList>
    </citation>
    <scope>NUCLEOTIDE SEQUENCE [LARGE SCALE GENOMIC DNA]</scope>
    <source>
        <strain evidence="3 4">SY21</strain>
    </source>
</reference>
<dbReference type="GO" id="GO:0016616">
    <property type="term" value="F:oxidoreductase activity, acting on the CH-OH group of donors, NAD or NADP as acceptor"/>
    <property type="evidence" value="ECO:0007669"/>
    <property type="project" value="TreeGrafter"/>
</dbReference>
<dbReference type="OrthoDB" id="9774430at2"/>
<dbReference type="Gene3D" id="3.40.225.10">
    <property type="entry name" value="Class II aldolase/adducin N-terminal domain"/>
    <property type="match status" value="1"/>
</dbReference>
<dbReference type="EMBL" id="QWET01000004">
    <property type="protein sequence ID" value="RIH66049.1"/>
    <property type="molecule type" value="Genomic_DNA"/>
</dbReference>
<organism evidence="3 4">
    <name type="scientific">Mariniphaga sediminis</name>
    <dbReference type="NCBI Taxonomy" id="1628158"/>
    <lineage>
        <taxon>Bacteria</taxon>
        <taxon>Pseudomonadati</taxon>
        <taxon>Bacteroidota</taxon>
        <taxon>Bacteroidia</taxon>
        <taxon>Marinilabiliales</taxon>
        <taxon>Prolixibacteraceae</taxon>
        <taxon>Mariniphaga</taxon>
    </lineage>
</organism>
<dbReference type="PRINTS" id="PR00081">
    <property type="entry name" value="GDHRDH"/>
</dbReference>
<comment type="caution">
    <text evidence="3">The sequence shown here is derived from an EMBL/GenBank/DDBJ whole genome shotgun (WGS) entry which is preliminary data.</text>
</comment>
<comment type="similarity">
    <text evidence="1">Belongs to the short-chain dehydrogenases/reductases (SDR) family.</text>
</comment>
<dbReference type="InterPro" id="IPR002347">
    <property type="entry name" value="SDR_fam"/>
</dbReference>
<accession>A0A399D342</accession>
<gene>
    <name evidence="3" type="ORF">D1164_07245</name>
</gene>
<dbReference type="SUPFAM" id="SSF51735">
    <property type="entry name" value="NAD(P)-binding Rossmann-fold domains"/>
    <property type="match status" value="1"/>
</dbReference>
<dbReference type="InterPro" id="IPR001303">
    <property type="entry name" value="Aldolase_II/adducin_N"/>
</dbReference>
<dbReference type="Gene3D" id="3.40.50.720">
    <property type="entry name" value="NAD(P)-binding Rossmann-like Domain"/>
    <property type="match status" value="1"/>
</dbReference>
<dbReference type="SUPFAM" id="SSF53639">
    <property type="entry name" value="AraD/HMP-PK domain-like"/>
    <property type="match status" value="1"/>
</dbReference>
<dbReference type="InterPro" id="IPR020904">
    <property type="entry name" value="Sc_DH/Rdtase_CS"/>
</dbReference>
<proteinExistence type="inferred from homology"/>
<dbReference type="RefSeq" id="WP_119349283.1">
    <property type="nucleotide sequence ID" value="NZ_QWET01000004.1"/>
</dbReference>
<evidence type="ECO:0000259" key="2">
    <source>
        <dbReference type="SMART" id="SM01007"/>
    </source>
</evidence>
<sequence length="658" mass="72923">MNQEIQDLIEVSRYYGQNKSYVIAGGGNTSFKNDQHLWIKASGINLGNISESGFCVLDRAKLNAIPNQQFSTDTVQREEEVKNALLNSRVDPGSGLRPSVETSLHNLFSYKFVVHTHSTLVNGLMCSNQAEQKTLEIFGEEVLYVPYSDPGYILFKIIADKIDEYNQKFHRDPQIVLIQNHGIFVAANTVDEIKGIYAGIETKLKSTFAVFPESVEIPVSEKMAEILPAVRMLLSEEKLKVATAFNSSWVANFITQKDTFEKGLARPFNPDQMVYCLSEYLFVEHSDTAEKIILEAQTKIEEFRNRRGMMPKIIFIQNEGVIAAEESAVSVGYLKDMVNDFCQISILSENFGGQHPLTPAQVAFIENWEVENYRKKVSLGGKAQGRLENKTVVVTGAAQGFGAGIAEILFNQGANIVVADLNEEKGKEFARQLNSKGTKNSAEFVSVNVSEAASVDEMVRKAVLRFGGLDVLISNAGILRAGGLDEMEPSTFELMTKVNYTGYFLCAKYAQRVMKIQHRYKQDFYMDIIQVNSKSGLKGSNRNFAYAGGKFGGIGLTQSFALELMPFNIKVNSICPGNYFDGPLWSDPEKGLFVQYLNAGKVPGAKTIADVKLFYEAQVPAGRGCTPEDVAKAIFYVIDQQYETGQAVPVTGGQNMLK</sequence>
<protein>
    <submittedName>
        <fullName evidence="3">SDR family NAD(P)-dependent oxidoreductase</fullName>
    </submittedName>
</protein>
<name>A0A399D342_9BACT</name>
<dbReference type="SMART" id="SM01007">
    <property type="entry name" value="Aldolase_II"/>
    <property type="match status" value="1"/>
</dbReference>
<dbReference type="PANTHER" id="PTHR42760:SF105">
    <property type="entry name" value="SORBITOL-6-PHOSPHATE 2-DEHYDROGENASE"/>
    <property type="match status" value="1"/>
</dbReference>
<dbReference type="PANTHER" id="PTHR42760">
    <property type="entry name" value="SHORT-CHAIN DEHYDROGENASES/REDUCTASES FAMILY MEMBER"/>
    <property type="match status" value="1"/>
</dbReference>
<dbReference type="PRINTS" id="PR00080">
    <property type="entry name" value="SDRFAMILY"/>
</dbReference>
<dbReference type="PROSITE" id="PS00061">
    <property type="entry name" value="ADH_SHORT"/>
    <property type="match status" value="1"/>
</dbReference>